<reference evidence="2" key="1">
    <citation type="submission" date="2021-03" db="EMBL/GenBank/DDBJ databases">
        <authorList>
            <person name="Tagirdzhanova G."/>
        </authorList>
    </citation>
    <scope>NUCLEOTIDE SEQUENCE</scope>
</reference>
<keyword evidence="3" id="KW-1185">Reference proteome</keyword>
<dbReference type="PANTHER" id="PTHR32361">
    <property type="entry name" value="FERRIC/CUPRIC REDUCTASE TRANSMEMBRANE COMPONENT"/>
    <property type="match status" value="1"/>
</dbReference>
<accession>A0A8H3IW63</accession>
<evidence type="ECO:0000256" key="1">
    <source>
        <dbReference type="ARBA" id="ARBA00022448"/>
    </source>
</evidence>
<dbReference type="GO" id="GO:0015677">
    <property type="term" value="P:copper ion import"/>
    <property type="evidence" value="ECO:0007669"/>
    <property type="project" value="TreeGrafter"/>
</dbReference>
<dbReference type="InterPro" id="IPR051410">
    <property type="entry name" value="Ferric/Cupric_Reductase"/>
</dbReference>
<dbReference type="GO" id="GO:0000293">
    <property type="term" value="F:ferric-chelate reductase activity"/>
    <property type="evidence" value="ECO:0007669"/>
    <property type="project" value="TreeGrafter"/>
</dbReference>
<dbReference type="InterPro" id="IPR039261">
    <property type="entry name" value="FNR_nucleotide-bd"/>
</dbReference>
<protein>
    <recommendedName>
        <fullName evidence="4">Ferric reductase NAD binding domain-containing protein</fullName>
    </recommendedName>
</protein>
<dbReference type="SUPFAM" id="SSF52343">
    <property type="entry name" value="Ferredoxin reductase-like, C-terminal NADP-linked domain"/>
    <property type="match status" value="1"/>
</dbReference>
<evidence type="ECO:0000313" key="2">
    <source>
        <dbReference type="EMBL" id="CAF9929304.1"/>
    </source>
</evidence>
<evidence type="ECO:0008006" key="4">
    <source>
        <dbReference type="Google" id="ProtNLM"/>
    </source>
</evidence>
<dbReference type="GO" id="GO:0005886">
    <property type="term" value="C:plasma membrane"/>
    <property type="evidence" value="ECO:0007669"/>
    <property type="project" value="TreeGrafter"/>
</dbReference>
<evidence type="ECO:0000313" key="3">
    <source>
        <dbReference type="Proteomes" id="UP000664521"/>
    </source>
</evidence>
<organism evidence="2 3">
    <name type="scientific">Heterodermia speciosa</name>
    <dbReference type="NCBI Taxonomy" id="116794"/>
    <lineage>
        <taxon>Eukaryota</taxon>
        <taxon>Fungi</taxon>
        <taxon>Dikarya</taxon>
        <taxon>Ascomycota</taxon>
        <taxon>Pezizomycotina</taxon>
        <taxon>Lecanoromycetes</taxon>
        <taxon>OSLEUM clade</taxon>
        <taxon>Lecanoromycetidae</taxon>
        <taxon>Caliciales</taxon>
        <taxon>Physciaceae</taxon>
        <taxon>Heterodermia</taxon>
    </lineage>
</organism>
<dbReference type="Gene3D" id="3.40.50.80">
    <property type="entry name" value="Nucleotide-binding domain of ferredoxin-NADP reductase (FNR) module"/>
    <property type="match status" value="1"/>
</dbReference>
<gene>
    <name evidence="2" type="ORF">HETSPECPRED_007338</name>
</gene>
<keyword evidence="1" id="KW-0813">Transport</keyword>
<dbReference type="EMBL" id="CAJPDS010000051">
    <property type="protein sequence ID" value="CAF9929304.1"/>
    <property type="molecule type" value="Genomic_DNA"/>
</dbReference>
<proteinExistence type="predicted"/>
<dbReference type="GO" id="GO:0006879">
    <property type="term" value="P:intracellular iron ion homeostasis"/>
    <property type="evidence" value="ECO:0007669"/>
    <property type="project" value="TreeGrafter"/>
</dbReference>
<dbReference type="AlphaFoldDB" id="A0A8H3IW63"/>
<comment type="caution">
    <text evidence="2">The sequence shown here is derived from an EMBL/GenBank/DDBJ whole genome shotgun (WGS) entry which is preliminary data.</text>
</comment>
<name>A0A8H3IW63_9LECA</name>
<dbReference type="GO" id="GO:0006826">
    <property type="term" value="P:iron ion transport"/>
    <property type="evidence" value="ECO:0007669"/>
    <property type="project" value="TreeGrafter"/>
</dbReference>
<dbReference type="Proteomes" id="UP000664521">
    <property type="component" value="Unassembled WGS sequence"/>
</dbReference>
<dbReference type="OrthoDB" id="10006946at2759"/>
<sequence>MFYCTAPGLAMWTLDWGMRIYELSGKLDSSLEALGKGWYCLTLPLPRRRLDGCACHSPLAHFHIHHTESSIREIHPFTTITHLATQKLSVPSSTSEKPLTSTGSDQTISIQFLFRKSDSLTPKNQPLELQKPISKQWTNKLASLVEDAHPTDPEPQSPRLTPIQTSLRLEGPYFTPADPATYSTVICLVAGTGISGAIAIAAAFSAQSHPPPSTPGPKWKKCLIVWSVRETDHIELPFWKRDTPGLEVRPWLTGGGRERLDLRQAIEDGGKDGAEAGVQGGGVRGKDTWVYISGPNAFIQQGEAACREAGVGFFGARWS</sequence>